<dbReference type="GO" id="GO:0016987">
    <property type="term" value="F:sigma factor activity"/>
    <property type="evidence" value="ECO:0007669"/>
    <property type="project" value="UniProtKB-KW"/>
</dbReference>
<evidence type="ECO:0000313" key="10">
    <source>
        <dbReference type="Proteomes" id="UP000184031"/>
    </source>
</evidence>
<evidence type="ECO:0000259" key="7">
    <source>
        <dbReference type="Pfam" id="PF08281"/>
    </source>
</evidence>
<feature type="domain" description="RNA polymerase sigma factor 70 region 4 type 2" evidence="7">
    <location>
        <begin position="123"/>
        <end position="174"/>
    </location>
</feature>
<evidence type="ECO:0000313" key="9">
    <source>
        <dbReference type="EMBL" id="SHK54854.1"/>
    </source>
</evidence>
<dbReference type="EMBL" id="FRAT01000003">
    <property type="protein sequence ID" value="SHK54854.1"/>
    <property type="molecule type" value="Genomic_DNA"/>
</dbReference>
<evidence type="ECO:0000256" key="1">
    <source>
        <dbReference type="ARBA" id="ARBA00010641"/>
    </source>
</evidence>
<keyword evidence="4" id="KW-0238">DNA-binding</keyword>
<proteinExistence type="inferred from homology"/>
<dbReference type="Proteomes" id="UP000184031">
    <property type="component" value="Unassembled WGS sequence"/>
</dbReference>
<dbReference type="SUPFAM" id="SSF88659">
    <property type="entry name" value="Sigma3 and sigma4 domains of RNA polymerase sigma factors"/>
    <property type="match status" value="1"/>
</dbReference>
<dbReference type="GO" id="GO:0006352">
    <property type="term" value="P:DNA-templated transcription initiation"/>
    <property type="evidence" value="ECO:0007669"/>
    <property type="project" value="InterPro"/>
</dbReference>
<dbReference type="InterPro" id="IPR014284">
    <property type="entry name" value="RNA_pol_sigma-70_dom"/>
</dbReference>
<comment type="caution">
    <text evidence="9">The sequence shown here is derived from an EMBL/GenBank/DDBJ whole genome shotgun (WGS) entry which is preliminary data.</text>
</comment>
<feature type="domain" description="RNA polymerase sigma-70 region 2" evidence="6">
    <location>
        <begin position="24"/>
        <end position="91"/>
    </location>
</feature>
<protein>
    <submittedName>
        <fullName evidence="9">RNA polymerase sigma-70 factor, ECF subfamily</fullName>
    </submittedName>
</protein>
<dbReference type="EMBL" id="FOKU01000003">
    <property type="protein sequence ID" value="SFB87333.1"/>
    <property type="molecule type" value="Genomic_DNA"/>
</dbReference>
<dbReference type="Gene3D" id="1.10.10.10">
    <property type="entry name" value="Winged helix-like DNA-binding domain superfamily/Winged helix DNA-binding domain"/>
    <property type="match status" value="1"/>
</dbReference>
<gene>
    <name evidence="8" type="ORF">SAMN04487891_103161</name>
    <name evidence="9" type="ORF">SAMN05216293_1323</name>
</gene>
<dbReference type="InterPro" id="IPR013324">
    <property type="entry name" value="RNA_pol_sigma_r3/r4-like"/>
</dbReference>
<dbReference type="PANTHER" id="PTHR43133">
    <property type="entry name" value="RNA POLYMERASE ECF-TYPE SIGMA FACTO"/>
    <property type="match status" value="1"/>
</dbReference>
<accession>A0A1M6TDB0</accession>
<dbReference type="SUPFAM" id="SSF88946">
    <property type="entry name" value="Sigma2 domain of RNA polymerase sigma factors"/>
    <property type="match status" value="1"/>
</dbReference>
<organism evidence="9 10">
    <name type="scientific">Flagellimonas taeanensis</name>
    <dbReference type="NCBI Taxonomy" id="1005926"/>
    <lineage>
        <taxon>Bacteria</taxon>
        <taxon>Pseudomonadati</taxon>
        <taxon>Bacteroidota</taxon>
        <taxon>Flavobacteriia</taxon>
        <taxon>Flavobacteriales</taxon>
        <taxon>Flavobacteriaceae</taxon>
        <taxon>Flagellimonas</taxon>
    </lineage>
</organism>
<dbReference type="PANTHER" id="PTHR43133:SF52">
    <property type="entry name" value="ECF RNA POLYMERASE SIGMA FACTOR SIGL"/>
    <property type="match status" value="1"/>
</dbReference>
<dbReference type="NCBIfam" id="TIGR02937">
    <property type="entry name" value="sigma70-ECF"/>
    <property type="match status" value="1"/>
</dbReference>
<sequence length="184" mass="21078">MQTLTDNVLMLKVKSGDLDKLGLLYERHKKKLFGFFYNMGNNPSISEDLVQNVFVRILKYRNSFTGEGPFTAWMFSMARNVNYDHYKKVSRESVSRNVSPEQVDKGTGDYLNEAMDLQGDAHLLKKALGLLPAEKKEILLLSKYRELKFQEIGDILGCSEGAAKVRVHRALKDLKTIFLQLETR</sequence>
<keyword evidence="2" id="KW-0805">Transcription regulation</keyword>
<keyword evidence="5" id="KW-0804">Transcription</keyword>
<dbReference type="InterPro" id="IPR007627">
    <property type="entry name" value="RNA_pol_sigma70_r2"/>
</dbReference>
<dbReference type="InterPro" id="IPR039425">
    <property type="entry name" value="RNA_pol_sigma-70-like"/>
</dbReference>
<dbReference type="InterPro" id="IPR013325">
    <property type="entry name" value="RNA_pol_sigma_r2"/>
</dbReference>
<dbReference type="CDD" id="cd06171">
    <property type="entry name" value="Sigma70_r4"/>
    <property type="match status" value="1"/>
</dbReference>
<dbReference type="Proteomes" id="UP000198940">
    <property type="component" value="Unassembled WGS sequence"/>
</dbReference>
<dbReference type="RefSeq" id="WP_218145058.1">
    <property type="nucleotide sequence ID" value="NZ_FOKU01000003.1"/>
</dbReference>
<dbReference type="InterPro" id="IPR013249">
    <property type="entry name" value="RNA_pol_sigma70_r4_t2"/>
</dbReference>
<dbReference type="Pfam" id="PF04542">
    <property type="entry name" value="Sigma70_r2"/>
    <property type="match status" value="1"/>
</dbReference>
<dbReference type="Gene3D" id="1.10.1740.10">
    <property type="match status" value="1"/>
</dbReference>
<evidence type="ECO:0000256" key="3">
    <source>
        <dbReference type="ARBA" id="ARBA00023082"/>
    </source>
</evidence>
<evidence type="ECO:0000259" key="6">
    <source>
        <dbReference type="Pfam" id="PF04542"/>
    </source>
</evidence>
<keyword evidence="11" id="KW-1185">Reference proteome</keyword>
<evidence type="ECO:0000256" key="5">
    <source>
        <dbReference type="ARBA" id="ARBA00023163"/>
    </source>
</evidence>
<evidence type="ECO:0000313" key="11">
    <source>
        <dbReference type="Proteomes" id="UP000198940"/>
    </source>
</evidence>
<keyword evidence="3" id="KW-0731">Sigma factor</keyword>
<comment type="similarity">
    <text evidence="1">Belongs to the sigma-70 factor family. ECF subfamily.</text>
</comment>
<dbReference type="STRING" id="1055723.SAMN05216293_1323"/>
<dbReference type="AlphaFoldDB" id="A0A1M6TDB0"/>
<dbReference type="InterPro" id="IPR036388">
    <property type="entry name" value="WH-like_DNA-bd_sf"/>
</dbReference>
<evidence type="ECO:0000256" key="2">
    <source>
        <dbReference type="ARBA" id="ARBA00023015"/>
    </source>
</evidence>
<dbReference type="GO" id="GO:0003677">
    <property type="term" value="F:DNA binding"/>
    <property type="evidence" value="ECO:0007669"/>
    <property type="project" value="UniProtKB-KW"/>
</dbReference>
<dbReference type="Pfam" id="PF08281">
    <property type="entry name" value="Sigma70_r4_2"/>
    <property type="match status" value="1"/>
</dbReference>
<reference evidence="9 10" key="1">
    <citation type="submission" date="2016-11" db="EMBL/GenBank/DDBJ databases">
        <authorList>
            <person name="Varghese N."/>
            <person name="Submissions S."/>
        </authorList>
    </citation>
    <scope>NUCLEOTIDE SEQUENCE [LARGE SCALE GENOMIC DNA]</scope>
    <source>
        <strain evidence="9 10">CGMCC 1.12174</strain>
        <strain evidence="8 11">DSM 26351</strain>
    </source>
</reference>
<name>A0A1M6TDB0_9FLAO</name>
<evidence type="ECO:0000256" key="4">
    <source>
        <dbReference type="ARBA" id="ARBA00023125"/>
    </source>
</evidence>
<evidence type="ECO:0000313" key="8">
    <source>
        <dbReference type="EMBL" id="SFB87333.1"/>
    </source>
</evidence>